<dbReference type="VEuPathDB" id="FungiDB:CPAR2_201010"/>
<keyword evidence="5" id="KW-1185">Reference proteome</keyword>
<keyword evidence="1" id="KW-0732">Signal</keyword>
<sequence>MQFISLVYVLPCLFATTIAQSVSFNTEQQEALLTKVASDIRSYPSEYVDFFKTQSEVALPLDLLSLRRFSTYTDDSYTTIVENSELMSDLENVVTRLPWYNSRIAGNEVPSVTTDESSENGSSSSNLGVKLGGGLLAGLVGGVLLAL</sequence>
<evidence type="ECO:0008006" key="6">
    <source>
        <dbReference type="Google" id="ProtNLM"/>
    </source>
</evidence>
<dbReference type="Pfam" id="PF00660">
    <property type="entry name" value="SRP1_TIP1"/>
    <property type="match status" value="1"/>
</dbReference>
<dbReference type="EMBL" id="HE605206">
    <property type="protein sequence ID" value="CCE42458.1"/>
    <property type="molecule type" value="Genomic_DNA"/>
</dbReference>
<accession>G8BF00</accession>
<evidence type="ECO:0000313" key="4">
    <source>
        <dbReference type="EnsemblFungi" id="CPAR2_201010-T-p1"/>
    </source>
</evidence>
<reference evidence="3" key="3">
    <citation type="submission" date="2011-10" db="EMBL/GenBank/DDBJ databases">
        <title>Transcriptional landscape of the pathogenic yeast Candida parapsilosis.</title>
        <authorList>
            <person name="Guida A."/>
            <person name="Lindstaedt C."/>
            <person name="Maguire S.L."/>
            <person name="Ding C."/>
            <person name="Higgins D.G."/>
            <person name="Harris D."/>
            <person name="Berriman M."/>
            <person name="Butler G."/>
        </authorList>
    </citation>
    <scope>NUCLEOTIDE SEQUENCE</scope>
    <source>
        <strain evidence="3">CDC317</strain>
    </source>
</reference>
<reference evidence="5" key="1">
    <citation type="journal article" date="2009" name="Nature">
        <title>Evolution of pathogenicity and sexual reproduction in eight Candida genomes.</title>
        <authorList>
            <person name="Butler G."/>
            <person name="Rasmussen M.D."/>
            <person name="Lin M.F."/>
            <person name="Santos M.A."/>
            <person name="Sakthikumar S."/>
            <person name="Munro C.A."/>
            <person name="Rheinbay E."/>
            <person name="Grabherr M."/>
            <person name="Forche A."/>
            <person name="Reedy J.L."/>
            <person name="Agrafioti I."/>
            <person name="Arnaud M.B."/>
            <person name="Bates S."/>
            <person name="Brown A.J."/>
            <person name="Brunke S."/>
            <person name="Costanzo M.C."/>
            <person name="Fitzpatrick D.A."/>
            <person name="de Groot P.W."/>
            <person name="Harris D."/>
            <person name="Hoyer L.L."/>
            <person name="Hube B."/>
            <person name="Klis F.M."/>
            <person name="Kodira C."/>
            <person name="Lennard N."/>
            <person name="Logue M.E."/>
            <person name="Martin R."/>
            <person name="Neiman A.M."/>
            <person name="Nikolaou E."/>
            <person name="Quail M.A."/>
            <person name="Quinn J."/>
            <person name="Santos M.C."/>
            <person name="Schmitzberger F.F."/>
            <person name="Sherlock G."/>
            <person name="Shah P."/>
            <person name="Silverstein K.A."/>
            <person name="Skrzypek M.S."/>
            <person name="Soll D."/>
            <person name="Staggs R."/>
            <person name="Stansfield I."/>
            <person name="Stumpf M.P."/>
            <person name="Sudbery P.E."/>
            <person name="Srikantha T."/>
            <person name="Zeng Q."/>
            <person name="Berman J."/>
            <person name="Berriman M."/>
            <person name="Heitman J."/>
            <person name="Gow N.A."/>
            <person name="Lorenz M.C."/>
            <person name="Birren B.W."/>
            <person name="Kellis M."/>
            <person name="Cuomo C.A."/>
        </authorList>
    </citation>
    <scope>NUCLEOTIDE SEQUENCE [LARGE SCALE GENOMIC DNA]</scope>
    <source>
        <strain evidence="5">CDC 317 / ATCC MYA-4646</strain>
    </source>
</reference>
<dbReference type="Proteomes" id="UP000005221">
    <property type="component" value="Chromosome 2"/>
</dbReference>
<proteinExistence type="predicted"/>
<name>G8BF00_CANPC</name>
<evidence type="ECO:0000313" key="3">
    <source>
        <dbReference type="EMBL" id="CCE42458.1"/>
    </source>
</evidence>
<dbReference type="AlphaFoldDB" id="G8BF00"/>
<evidence type="ECO:0000313" key="2">
    <source>
        <dbReference type="CGD" id="CAL0000148009"/>
    </source>
</evidence>
<feature type="chain" id="PRO_5003508503" description="Temperature shock-inducible protein 1" evidence="1">
    <location>
        <begin position="20"/>
        <end position="147"/>
    </location>
</feature>
<reference evidence="4" key="4">
    <citation type="submission" date="2025-05" db="UniProtKB">
        <authorList>
            <consortium name="EnsemblFungi"/>
        </authorList>
    </citation>
    <scope>IDENTIFICATION</scope>
</reference>
<evidence type="ECO:0000256" key="1">
    <source>
        <dbReference type="SAM" id="SignalP"/>
    </source>
</evidence>
<evidence type="ECO:0000313" key="5">
    <source>
        <dbReference type="Proteomes" id="UP000005221"/>
    </source>
</evidence>
<protein>
    <recommendedName>
        <fullName evidence="6">Temperature shock-inducible protein 1</fullName>
    </recommendedName>
</protein>
<gene>
    <name evidence="2 3" type="ordered locus">CPAR2_201010</name>
</gene>
<feature type="signal peptide" evidence="1">
    <location>
        <begin position="1"/>
        <end position="19"/>
    </location>
</feature>
<organism evidence="3 5">
    <name type="scientific">Candida parapsilosis (strain CDC 317 / ATCC MYA-4646)</name>
    <name type="common">Yeast</name>
    <name type="synonym">Monilia parapsilosis</name>
    <dbReference type="NCBI Taxonomy" id="578454"/>
    <lineage>
        <taxon>Eukaryota</taxon>
        <taxon>Fungi</taxon>
        <taxon>Dikarya</taxon>
        <taxon>Ascomycota</taxon>
        <taxon>Saccharomycotina</taxon>
        <taxon>Pichiomycetes</taxon>
        <taxon>Debaryomycetaceae</taxon>
        <taxon>Candida/Lodderomyces clade</taxon>
        <taxon>Candida</taxon>
    </lineage>
</organism>
<dbReference type="InterPro" id="IPR000992">
    <property type="entry name" value="SRP1_TIP1"/>
</dbReference>
<dbReference type="CGD" id="CAL0000148009">
    <property type="gene designation" value="CPAR2_201010"/>
</dbReference>
<accession>A0AAJ8VWW1</accession>
<reference evidence="5" key="2">
    <citation type="journal article" date="2011" name="BMC Genomics">
        <title>Using RNA-seq to determine the transcriptional landscape and the hypoxic response of the pathogenic yeast Candida parapsilosis.</title>
        <authorList>
            <person name="Guida A."/>
            <person name="Lindstaedt C."/>
            <person name="Maguire S.L."/>
            <person name="Ding C."/>
            <person name="Higgins D.G."/>
            <person name="Corton N.J."/>
            <person name="Berriman M."/>
            <person name="Butler G."/>
        </authorList>
    </citation>
    <scope>GENOME REANNOTATION</scope>
    <source>
        <strain evidence="5">CDC 317 / ATCC MYA-4646</strain>
    </source>
</reference>
<dbReference type="EnsemblFungi" id="CPAR2_201010-T">
    <property type="protein sequence ID" value="CPAR2_201010-T-p1"/>
    <property type="gene ID" value="CPAR2_201010"/>
</dbReference>